<comment type="caution">
    <text evidence="1">The sequence shown here is derived from an EMBL/GenBank/DDBJ whole genome shotgun (WGS) entry which is preliminary data.</text>
</comment>
<proteinExistence type="predicted"/>
<protein>
    <submittedName>
        <fullName evidence="1">Uncharacterized protein</fullName>
    </submittedName>
</protein>
<name>A0A3E4WPG7_9FIRM</name>
<dbReference type="AlphaFoldDB" id="A0A3E4WPG7"/>
<dbReference type="EMBL" id="QSTI01000038">
    <property type="protein sequence ID" value="RGM44007.1"/>
    <property type="molecule type" value="Genomic_DNA"/>
</dbReference>
<accession>A0A3E4WPG7</accession>
<dbReference type="Proteomes" id="UP000260717">
    <property type="component" value="Unassembled WGS sequence"/>
</dbReference>
<organism evidence="1 2">
    <name type="scientific">Agathobacter rectalis</name>
    <dbReference type="NCBI Taxonomy" id="39491"/>
    <lineage>
        <taxon>Bacteria</taxon>
        <taxon>Bacillati</taxon>
        <taxon>Bacillota</taxon>
        <taxon>Clostridia</taxon>
        <taxon>Lachnospirales</taxon>
        <taxon>Lachnospiraceae</taxon>
        <taxon>Agathobacter</taxon>
    </lineage>
</organism>
<sequence length="184" mass="21559">MSIEYNNTKDKWIKDSGITPENELINEIKKYAGDNRYFLAYCTDRFYAGRAELEQFNQLKKDNVLEIRLFSETEEIHFIRSTVGTDFQWRIASEDKLDKSEYMVQYQTLDLNQNRINENNNQTDTFGNKVLYTTVGGEYSLPISGNEDSSKIITYINYDENGMAKITDYRVCGFVKKPKKEKVM</sequence>
<evidence type="ECO:0000313" key="1">
    <source>
        <dbReference type="EMBL" id="RGM44007.1"/>
    </source>
</evidence>
<dbReference type="RefSeq" id="WP_117715604.1">
    <property type="nucleotide sequence ID" value="NZ_QSTI01000038.1"/>
</dbReference>
<evidence type="ECO:0000313" key="2">
    <source>
        <dbReference type="Proteomes" id="UP000260717"/>
    </source>
</evidence>
<dbReference type="NCBIfam" id="TIGR03984">
    <property type="entry name" value="CRISPR-associated protein Csx19"/>
    <property type="match status" value="1"/>
</dbReference>
<gene>
    <name evidence="1" type="ORF">DXC13_14720</name>
</gene>
<reference evidence="1 2" key="1">
    <citation type="submission" date="2018-08" db="EMBL/GenBank/DDBJ databases">
        <title>A genome reference for cultivated species of the human gut microbiota.</title>
        <authorList>
            <person name="Zou Y."/>
            <person name="Xue W."/>
            <person name="Luo G."/>
        </authorList>
    </citation>
    <scope>NUCLEOTIDE SEQUENCE [LARGE SCALE GENOMIC DNA]</scope>
    <source>
        <strain evidence="1 2">OM08-12AT</strain>
    </source>
</reference>
<dbReference type="InterPro" id="IPR023815">
    <property type="entry name" value="CRISPR-assoc_Csx19"/>
</dbReference>